<feature type="compositionally biased region" description="Polar residues" evidence="1">
    <location>
        <begin position="71"/>
        <end position="82"/>
    </location>
</feature>
<feature type="region of interest" description="Disordered" evidence="1">
    <location>
        <begin position="1"/>
        <end position="107"/>
    </location>
</feature>
<proteinExistence type="predicted"/>
<feature type="region of interest" description="Disordered" evidence="1">
    <location>
        <begin position="146"/>
        <end position="191"/>
    </location>
</feature>
<sequence>MSTDDGGDFATPNSLKVSKEITSLKKPNDPSAPDAQKGPNASKLSTLIAVNRPKVPDVPVQSHKSVPRQPGRSSDNDQSVFDNLNEMKHNANLNGGQGQTASQTPIPMVKPGSINCTDCLIAVAERDRCLMPPPPLPCMKRETLRKTDSVKVTSAASSSESTSPKKLMISVKRTADSKSAAPTVKKMRNDK</sequence>
<keyword evidence="2" id="KW-1185">Reference proteome</keyword>
<dbReference type="Proteomes" id="UP000492821">
    <property type="component" value="Unassembled WGS sequence"/>
</dbReference>
<feature type="compositionally biased region" description="Basic and acidic residues" evidence="1">
    <location>
        <begin position="17"/>
        <end position="28"/>
    </location>
</feature>
<evidence type="ECO:0000313" key="2">
    <source>
        <dbReference type="Proteomes" id="UP000492821"/>
    </source>
</evidence>
<reference evidence="2" key="1">
    <citation type="journal article" date="2013" name="Genetics">
        <title>The draft genome and transcriptome of Panagrellus redivivus are shaped by the harsh demands of a free-living lifestyle.</title>
        <authorList>
            <person name="Srinivasan J."/>
            <person name="Dillman A.R."/>
            <person name="Macchietto M.G."/>
            <person name="Heikkinen L."/>
            <person name="Lakso M."/>
            <person name="Fracchia K.M."/>
            <person name="Antoshechkin I."/>
            <person name="Mortazavi A."/>
            <person name="Wong G."/>
            <person name="Sternberg P.W."/>
        </authorList>
    </citation>
    <scope>NUCLEOTIDE SEQUENCE [LARGE SCALE GENOMIC DNA]</scope>
    <source>
        <strain evidence="2">MT8872</strain>
    </source>
</reference>
<name>A0A7E4ZXJ2_PANRE</name>
<dbReference type="WBParaSite" id="Pan_g23299.t1">
    <property type="protein sequence ID" value="Pan_g23299.t1"/>
    <property type="gene ID" value="Pan_g23299"/>
</dbReference>
<organism evidence="2 3">
    <name type="scientific">Panagrellus redivivus</name>
    <name type="common">Microworm</name>
    <dbReference type="NCBI Taxonomy" id="6233"/>
    <lineage>
        <taxon>Eukaryota</taxon>
        <taxon>Metazoa</taxon>
        <taxon>Ecdysozoa</taxon>
        <taxon>Nematoda</taxon>
        <taxon>Chromadorea</taxon>
        <taxon>Rhabditida</taxon>
        <taxon>Tylenchina</taxon>
        <taxon>Panagrolaimomorpha</taxon>
        <taxon>Panagrolaimoidea</taxon>
        <taxon>Panagrolaimidae</taxon>
        <taxon>Panagrellus</taxon>
    </lineage>
</organism>
<evidence type="ECO:0000256" key="1">
    <source>
        <dbReference type="SAM" id="MobiDB-lite"/>
    </source>
</evidence>
<feature type="compositionally biased region" description="Low complexity" evidence="1">
    <location>
        <begin position="150"/>
        <end position="162"/>
    </location>
</feature>
<protein>
    <submittedName>
        <fullName evidence="3">Uncharacterized protein</fullName>
    </submittedName>
</protein>
<feature type="compositionally biased region" description="Polar residues" evidence="1">
    <location>
        <begin position="91"/>
        <end position="105"/>
    </location>
</feature>
<evidence type="ECO:0000313" key="3">
    <source>
        <dbReference type="WBParaSite" id="Pan_g23299.t1"/>
    </source>
</evidence>
<reference evidence="3" key="2">
    <citation type="submission" date="2020-10" db="UniProtKB">
        <authorList>
            <consortium name="WormBaseParasite"/>
        </authorList>
    </citation>
    <scope>IDENTIFICATION</scope>
</reference>
<accession>A0A7E4ZXJ2</accession>
<dbReference type="AlphaFoldDB" id="A0A7E4ZXJ2"/>